<feature type="domain" description="Dyp-type peroxidase C-terminal" evidence="11">
    <location>
        <begin position="258"/>
        <end position="438"/>
    </location>
</feature>
<gene>
    <name evidence="12" type="ORF">MXD59_14215</name>
</gene>
<feature type="region of interest" description="Disordered" evidence="9">
    <location>
        <begin position="1"/>
        <end position="41"/>
    </location>
</feature>
<comment type="caution">
    <text evidence="12">The sequence shown here is derived from an EMBL/GenBank/DDBJ whole genome shotgun (WGS) entry which is preliminary data.</text>
</comment>
<keyword evidence="13" id="KW-1185">Reference proteome</keyword>
<evidence type="ECO:0000259" key="11">
    <source>
        <dbReference type="Pfam" id="PF20628"/>
    </source>
</evidence>
<dbReference type="GO" id="GO:0004601">
    <property type="term" value="F:peroxidase activity"/>
    <property type="evidence" value="ECO:0007669"/>
    <property type="project" value="UniProtKB-KW"/>
</dbReference>
<keyword evidence="7" id="KW-0408">Iron</keyword>
<comment type="cofactor">
    <cofactor evidence="1">
        <name>heme b</name>
        <dbReference type="ChEBI" id="CHEBI:60344"/>
    </cofactor>
</comment>
<accession>A0ABT0JZE6</accession>
<dbReference type="InterPro" id="IPR011008">
    <property type="entry name" value="Dimeric_a/b-barrel"/>
</dbReference>
<dbReference type="EMBL" id="JALKFT010000013">
    <property type="protein sequence ID" value="MCK9876923.1"/>
    <property type="molecule type" value="Genomic_DNA"/>
</dbReference>
<evidence type="ECO:0000259" key="10">
    <source>
        <dbReference type="Pfam" id="PF04261"/>
    </source>
</evidence>
<feature type="domain" description="Dyp-type peroxidase N-terminal" evidence="10">
    <location>
        <begin position="97"/>
        <end position="246"/>
    </location>
</feature>
<proteinExistence type="inferred from homology"/>
<keyword evidence="6" id="KW-0560">Oxidoreductase</keyword>
<dbReference type="InterPro" id="IPR006311">
    <property type="entry name" value="TAT_signal"/>
</dbReference>
<dbReference type="SUPFAM" id="SSF54909">
    <property type="entry name" value="Dimeric alpha+beta barrel"/>
    <property type="match status" value="1"/>
</dbReference>
<dbReference type="PANTHER" id="PTHR30521">
    <property type="entry name" value="DEFERROCHELATASE/PEROXIDASE"/>
    <property type="match status" value="1"/>
</dbReference>
<evidence type="ECO:0000313" key="12">
    <source>
        <dbReference type="EMBL" id="MCK9876923.1"/>
    </source>
</evidence>
<reference evidence="12 13" key="1">
    <citation type="submission" date="2022-04" db="EMBL/GenBank/DDBJ databases">
        <title>Genome diversity in the genus Frankia.</title>
        <authorList>
            <person name="Carlos-Shanley C."/>
            <person name="Hahn D."/>
        </authorList>
    </citation>
    <scope>NUCLEOTIDE SEQUENCE [LARGE SCALE GENOMIC DNA]</scope>
    <source>
        <strain evidence="12 13">Ag45/Mut15</strain>
    </source>
</reference>
<dbReference type="Proteomes" id="UP001201873">
    <property type="component" value="Unassembled WGS sequence"/>
</dbReference>
<keyword evidence="5" id="KW-0732">Signal</keyword>
<name>A0ABT0JZE6_9ACTN</name>
<feature type="compositionally biased region" description="Low complexity" evidence="9">
    <location>
        <begin position="20"/>
        <end position="30"/>
    </location>
</feature>
<dbReference type="PANTHER" id="PTHR30521:SF4">
    <property type="entry name" value="DEFERROCHELATASE"/>
    <property type="match status" value="1"/>
</dbReference>
<sequence>MTADSTSAPPSNPVEEPDGRGPSAREAGRAPGPGQGAGRGLGRRAFLGRVGLVGAGGIAGGVTGALVEHATGPDGPGSLERQRARAVAAVRPAGPHQPGIAGPPAAHLVFTAYDLTGDAAVTPAQTRTALRDLLTAWTRTAATVMAGEQPADGGQRTLGLAPSALTVTFGLGASALTRAGLTNRIPPQLAPIPAFPHDQLDPARRDGDLAVQICAEDPMVAASAARTLDVLARRYASPRWRQHGFRQSAAASAEPTGTPRNLMGQFDGTNNPAADTAVFDLAVWADTTAPAWMTGGSYLVARRIRMLLDRWDLLTVDAQEKVIGRRKSDGAPLSGGGEHTDPDFLARTADDSPVIPANSHVRLSHPQFNNGVRMLRRGYSYQDGLDADGDPDAGLFFLAYQADPRTAFTAVQRKLDRLDALSAFVRHTGSALFAVPPAAPAGGHVGQQLLES</sequence>
<protein>
    <submittedName>
        <fullName evidence="12">Dyp-type peroxidase</fullName>
    </submittedName>
</protein>
<feature type="compositionally biased region" description="Gly residues" evidence="9">
    <location>
        <begin position="31"/>
        <end position="40"/>
    </location>
</feature>
<keyword evidence="2 12" id="KW-0575">Peroxidase</keyword>
<dbReference type="Pfam" id="PF04261">
    <property type="entry name" value="Dyp_perox_N"/>
    <property type="match status" value="1"/>
</dbReference>
<dbReference type="InterPro" id="IPR006314">
    <property type="entry name" value="Dyp_peroxidase"/>
</dbReference>
<evidence type="ECO:0000256" key="4">
    <source>
        <dbReference type="ARBA" id="ARBA00022723"/>
    </source>
</evidence>
<evidence type="ECO:0000256" key="6">
    <source>
        <dbReference type="ARBA" id="ARBA00023002"/>
    </source>
</evidence>
<dbReference type="Pfam" id="PF20628">
    <property type="entry name" value="Dyp_perox_C"/>
    <property type="match status" value="1"/>
</dbReference>
<organism evidence="12 13">
    <name type="scientific">Frankia umida</name>
    <dbReference type="NCBI Taxonomy" id="573489"/>
    <lineage>
        <taxon>Bacteria</taxon>
        <taxon>Bacillati</taxon>
        <taxon>Actinomycetota</taxon>
        <taxon>Actinomycetes</taxon>
        <taxon>Frankiales</taxon>
        <taxon>Frankiaceae</taxon>
        <taxon>Frankia</taxon>
    </lineage>
</organism>
<evidence type="ECO:0000256" key="3">
    <source>
        <dbReference type="ARBA" id="ARBA00022617"/>
    </source>
</evidence>
<evidence type="ECO:0000256" key="8">
    <source>
        <dbReference type="ARBA" id="ARBA00025737"/>
    </source>
</evidence>
<evidence type="ECO:0000256" key="1">
    <source>
        <dbReference type="ARBA" id="ARBA00001970"/>
    </source>
</evidence>
<evidence type="ECO:0000256" key="9">
    <source>
        <dbReference type="SAM" id="MobiDB-lite"/>
    </source>
</evidence>
<keyword evidence="4" id="KW-0479">Metal-binding</keyword>
<keyword evidence="3" id="KW-0349">Heme</keyword>
<evidence type="ECO:0000256" key="5">
    <source>
        <dbReference type="ARBA" id="ARBA00022729"/>
    </source>
</evidence>
<dbReference type="InterPro" id="IPR048328">
    <property type="entry name" value="Dyp_perox_C"/>
</dbReference>
<evidence type="ECO:0000256" key="7">
    <source>
        <dbReference type="ARBA" id="ARBA00023004"/>
    </source>
</evidence>
<dbReference type="InterPro" id="IPR048327">
    <property type="entry name" value="Dyp_perox_N"/>
</dbReference>
<dbReference type="PROSITE" id="PS51318">
    <property type="entry name" value="TAT"/>
    <property type="match status" value="1"/>
</dbReference>
<evidence type="ECO:0000313" key="13">
    <source>
        <dbReference type="Proteomes" id="UP001201873"/>
    </source>
</evidence>
<comment type="similarity">
    <text evidence="8">Belongs to the DyP-type peroxidase family.</text>
</comment>
<evidence type="ECO:0000256" key="2">
    <source>
        <dbReference type="ARBA" id="ARBA00022559"/>
    </source>
</evidence>
<dbReference type="NCBIfam" id="TIGR01413">
    <property type="entry name" value="Dyp_perox_fam"/>
    <property type="match status" value="1"/>
</dbReference>
<dbReference type="PROSITE" id="PS51404">
    <property type="entry name" value="DYP_PEROXIDASE"/>
    <property type="match status" value="1"/>
</dbReference>
<dbReference type="RefSeq" id="WP_248825238.1">
    <property type="nucleotide sequence ID" value="NZ_JALKFT010000013.1"/>
</dbReference>